<dbReference type="PROSITE" id="PS50011">
    <property type="entry name" value="PROTEIN_KINASE_DOM"/>
    <property type="match status" value="1"/>
</dbReference>
<evidence type="ECO:0000313" key="11">
    <source>
        <dbReference type="RefSeq" id="XP_040594708.1"/>
    </source>
</evidence>
<keyword evidence="2" id="KW-0723">Serine/threonine-protein kinase</keyword>
<dbReference type="Pfam" id="PF00069">
    <property type="entry name" value="Pkinase"/>
    <property type="match status" value="1"/>
</dbReference>
<name>A0ABM2WVH2_MESAU</name>
<dbReference type="EC" id="2.7.11.1" evidence="1"/>
<evidence type="ECO:0000256" key="5">
    <source>
        <dbReference type="ARBA" id="ARBA00022777"/>
    </source>
</evidence>
<evidence type="ECO:0000256" key="3">
    <source>
        <dbReference type="ARBA" id="ARBA00022679"/>
    </source>
</evidence>
<evidence type="ECO:0000313" key="9">
    <source>
        <dbReference type="Proteomes" id="UP000886700"/>
    </source>
</evidence>
<organism evidence="9 10">
    <name type="scientific">Mesocricetus auratus</name>
    <name type="common">Golden hamster</name>
    <dbReference type="NCBI Taxonomy" id="10036"/>
    <lineage>
        <taxon>Eukaryota</taxon>
        <taxon>Metazoa</taxon>
        <taxon>Chordata</taxon>
        <taxon>Craniata</taxon>
        <taxon>Vertebrata</taxon>
        <taxon>Euteleostomi</taxon>
        <taxon>Mammalia</taxon>
        <taxon>Eutheria</taxon>
        <taxon>Euarchontoglires</taxon>
        <taxon>Glires</taxon>
        <taxon>Rodentia</taxon>
        <taxon>Myomorpha</taxon>
        <taxon>Muroidea</taxon>
        <taxon>Cricetidae</taxon>
        <taxon>Cricetinae</taxon>
        <taxon>Mesocricetus</taxon>
    </lineage>
</organism>
<reference evidence="10 11" key="1">
    <citation type="submission" date="2025-05" db="UniProtKB">
        <authorList>
            <consortium name="RefSeq"/>
        </authorList>
    </citation>
    <scope>IDENTIFICATION</scope>
    <source>
        <tissue evidence="10 11">Liver</tissue>
    </source>
</reference>
<keyword evidence="6" id="KW-0067">ATP-binding</keyword>
<dbReference type="Gene3D" id="1.10.510.10">
    <property type="entry name" value="Transferase(Phosphotransferase) domain 1"/>
    <property type="match status" value="1"/>
</dbReference>
<keyword evidence="3" id="KW-0808">Transferase</keyword>
<evidence type="ECO:0000256" key="7">
    <source>
        <dbReference type="SAM" id="MobiDB-lite"/>
    </source>
</evidence>
<feature type="domain" description="Protein kinase" evidence="8">
    <location>
        <begin position="20"/>
        <end position="265"/>
    </location>
</feature>
<evidence type="ECO:0000256" key="1">
    <source>
        <dbReference type="ARBA" id="ARBA00012513"/>
    </source>
</evidence>
<dbReference type="InterPro" id="IPR000719">
    <property type="entry name" value="Prot_kinase_dom"/>
</dbReference>
<dbReference type="CDD" id="cd14337">
    <property type="entry name" value="UBA_MARK_Par1"/>
    <property type="match status" value="1"/>
</dbReference>
<gene>
    <name evidence="10 11" type="primary">LOC121137012</name>
</gene>
<dbReference type="GeneID" id="121137012"/>
<evidence type="ECO:0000313" key="10">
    <source>
        <dbReference type="RefSeq" id="XP_040594707.1"/>
    </source>
</evidence>
<keyword evidence="5" id="KW-0418">Kinase</keyword>
<feature type="region of interest" description="Disordered" evidence="7">
    <location>
        <begin position="462"/>
        <end position="482"/>
    </location>
</feature>
<keyword evidence="4" id="KW-0547">Nucleotide-binding</keyword>
<evidence type="ECO:0000256" key="4">
    <source>
        <dbReference type="ARBA" id="ARBA00022741"/>
    </source>
</evidence>
<dbReference type="InterPro" id="IPR011009">
    <property type="entry name" value="Kinase-like_dom_sf"/>
</dbReference>
<accession>A0ABM2WVH2</accession>
<dbReference type="CDD" id="cd14003">
    <property type="entry name" value="STKc_AMPK-like"/>
    <property type="match status" value="1"/>
</dbReference>
<sequence>MMMLDFKVTAFDEAPLRNSYKILNTICQGSFGEVKLACHLLTQTQVALKVLPRTSSIVTSEIDIMKSLSHPNVIQLYQIISTTVNTYLVMEYASGGGLLDRIQEDGHLQEEEARRLFQQIGSAVHYCHSKGVVHGNLRPENILVDGEGNIKLSDFGLGVQVSPGQKLHGFFCSLPFCAPELLQGKDYDGPAADMWSLGVLLYFMTTGCLPFQAPTNPGIKQKILCVKYYCPSYLSANVLNVIGQLLTLDPSKRATIDRIMHHPWLTQGEVPSLEFSLEEFPSLPNPIIIIIMADLGYEPNEVLESLKVQTFDETMATYLILQHKSSLEDRQGNQVKPVQPGITPCATPADLPTLPLPLDQRTSKPALHTFPYKCQLPDDEKHLRMEGDKRATMSIAPQCSLLKRTISYFRAACHHDDANALCTHAMSSCGAEPESHVGSQDTPPENNSLPREELWTLTTKGAHTTASGSSSGDLSSEPVSLSNDQTDSVMIACTRRHCPGWKRVMRRVANCAAKLCCCMPVQVKGWLSRNKVVPIKRKNGETPKARR</sequence>
<evidence type="ECO:0000259" key="8">
    <source>
        <dbReference type="PROSITE" id="PS50011"/>
    </source>
</evidence>
<evidence type="ECO:0000256" key="6">
    <source>
        <dbReference type="ARBA" id="ARBA00022840"/>
    </source>
</evidence>
<protein>
    <recommendedName>
        <fullName evidence="1">non-specific serine/threonine protein kinase</fullName>
        <ecNumber evidence="1">2.7.11.1</ecNumber>
    </recommendedName>
</protein>
<dbReference type="PANTHER" id="PTHR24346">
    <property type="entry name" value="MAP/MICROTUBULE AFFINITY-REGULATING KINASE"/>
    <property type="match status" value="1"/>
</dbReference>
<dbReference type="PANTHER" id="PTHR24346:SF85">
    <property type="entry name" value="RIKEN CDNA 1810024B03 GENE"/>
    <property type="match status" value="1"/>
</dbReference>
<dbReference type="RefSeq" id="XP_040594708.1">
    <property type="nucleotide sequence ID" value="XM_040738774.1"/>
</dbReference>
<proteinExistence type="predicted"/>
<dbReference type="RefSeq" id="XP_040594707.1">
    <property type="nucleotide sequence ID" value="XM_040738773.1"/>
</dbReference>
<keyword evidence="9" id="KW-1185">Reference proteome</keyword>
<evidence type="ECO:0000256" key="2">
    <source>
        <dbReference type="ARBA" id="ARBA00022527"/>
    </source>
</evidence>
<dbReference type="Proteomes" id="UP000886700">
    <property type="component" value="Unplaced"/>
</dbReference>
<dbReference type="SUPFAM" id="SSF56112">
    <property type="entry name" value="Protein kinase-like (PK-like)"/>
    <property type="match status" value="1"/>
</dbReference>